<evidence type="ECO:0000313" key="2">
    <source>
        <dbReference type="EMBL" id="GAA0164708.1"/>
    </source>
</evidence>
<evidence type="ECO:0000256" key="1">
    <source>
        <dbReference type="SAM" id="MobiDB-lite"/>
    </source>
</evidence>
<dbReference type="Proteomes" id="UP001454036">
    <property type="component" value="Unassembled WGS sequence"/>
</dbReference>
<organism evidence="2 3">
    <name type="scientific">Lithospermum erythrorhizon</name>
    <name type="common">Purple gromwell</name>
    <name type="synonym">Lithospermum officinale var. erythrorhizon</name>
    <dbReference type="NCBI Taxonomy" id="34254"/>
    <lineage>
        <taxon>Eukaryota</taxon>
        <taxon>Viridiplantae</taxon>
        <taxon>Streptophyta</taxon>
        <taxon>Embryophyta</taxon>
        <taxon>Tracheophyta</taxon>
        <taxon>Spermatophyta</taxon>
        <taxon>Magnoliopsida</taxon>
        <taxon>eudicotyledons</taxon>
        <taxon>Gunneridae</taxon>
        <taxon>Pentapetalae</taxon>
        <taxon>asterids</taxon>
        <taxon>lamiids</taxon>
        <taxon>Boraginales</taxon>
        <taxon>Boraginaceae</taxon>
        <taxon>Boraginoideae</taxon>
        <taxon>Lithospermeae</taxon>
        <taxon>Lithospermum</taxon>
    </lineage>
</organism>
<keyword evidence="3" id="KW-1185">Reference proteome</keyword>
<gene>
    <name evidence="2" type="ORF">LIER_20278</name>
</gene>
<proteinExistence type="predicted"/>
<name>A0AAV3QM02_LITER</name>
<evidence type="ECO:0000313" key="3">
    <source>
        <dbReference type="Proteomes" id="UP001454036"/>
    </source>
</evidence>
<reference evidence="2 3" key="1">
    <citation type="submission" date="2024-01" db="EMBL/GenBank/DDBJ databases">
        <title>The complete chloroplast genome sequence of Lithospermum erythrorhizon: insights into the phylogenetic relationship among Boraginaceae species and the maternal lineages of purple gromwells.</title>
        <authorList>
            <person name="Okada T."/>
            <person name="Watanabe K."/>
        </authorList>
    </citation>
    <scope>NUCLEOTIDE SEQUENCE [LARGE SCALE GENOMIC DNA]</scope>
</reference>
<protein>
    <submittedName>
        <fullName evidence="2">Uncharacterized protein</fullName>
    </submittedName>
</protein>
<feature type="compositionally biased region" description="Basic and acidic residues" evidence="1">
    <location>
        <begin position="13"/>
        <end position="27"/>
    </location>
</feature>
<dbReference type="AlphaFoldDB" id="A0AAV3QM02"/>
<dbReference type="EMBL" id="BAABME010005130">
    <property type="protein sequence ID" value="GAA0164708.1"/>
    <property type="molecule type" value="Genomic_DNA"/>
</dbReference>
<feature type="region of interest" description="Disordered" evidence="1">
    <location>
        <begin position="1"/>
        <end position="27"/>
    </location>
</feature>
<comment type="caution">
    <text evidence="2">The sequence shown here is derived from an EMBL/GenBank/DDBJ whole genome shotgun (WGS) entry which is preliminary data.</text>
</comment>
<accession>A0AAV3QM02</accession>
<sequence>MVRTRGGVNTSGKETKGKNKAEESGDDACRGVEPLVVEVEAQKLKKEKELKRGVYHHWLTPPKKLHKKHNPKFTTSIYHGLITPISENSTTVSLEIRVTKMLMLEGMDC</sequence>